<dbReference type="InterPro" id="IPR050281">
    <property type="entry name" value="Flavin_monoamine_oxidase"/>
</dbReference>
<reference evidence="1 2" key="1">
    <citation type="journal article" date="2019" name="Environ. Microbiol.">
        <title>An active ?-lactamase is a part of an orchestrated cell wall stress resistance network of Bacillus subtilis and related rhizosphere species.</title>
        <authorList>
            <person name="Bucher T."/>
            <person name="Keren-Paz A."/>
            <person name="Hausser J."/>
            <person name="Olender T."/>
            <person name="Cytryn E."/>
            <person name="Kolodkin-Gal I."/>
        </authorList>
    </citation>
    <scope>NUCLEOTIDE SEQUENCE [LARGE SCALE GENOMIC DNA]</scope>
    <source>
        <strain evidence="1 2">I32</strain>
    </source>
</reference>
<dbReference type="InterPro" id="IPR036188">
    <property type="entry name" value="FAD/NAD-bd_sf"/>
</dbReference>
<dbReference type="Gene3D" id="3.50.50.60">
    <property type="entry name" value="FAD/NAD(P)-binding domain"/>
    <property type="match status" value="1"/>
</dbReference>
<proteinExistence type="predicted"/>
<organism evidence="1 2">
    <name type="scientific">Bacillus cereus</name>
    <dbReference type="NCBI Taxonomy" id="1396"/>
    <lineage>
        <taxon>Bacteria</taxon>
        <taxon>Bacillati</taxon>
        <taxon>Bacillota</taxon>
        <taxon>Bacilli</taxon>
        <taxon>Bacillales</taxon>
        <taxon>Bacillaceae</taxon>
        <taxon>Bacillus</taxon>
        <taxon>Bacillus cereus group</taxon>
    </lineage>
</organism>
<dbReference type="SUPFAM" id="SSF51905">
    <property type="entry name" value="FAD/NAD(P)-binding domain"/>
    <property type="match status" value="1"/>
</dbReference>
<dbReference type="Proteomes" id="UP000308444">
    <property type="component" value="Unassembled WGS sequence"/>
</dbReference>
<dbReference type="Pfam" id="PF13450">
    <property type="entry name" value="NAD_binding_8"/>
    <property type="match status" value="1"/>
</dbReference>
<feature type="non-terminal residue" evidence="1">
    <location>
        <position position="73"/>
    </location>
</feature>
<protein>
    <submittedName>
        <fullName evidence="1">NAD(P)/FAD-dependent oxidoreductase</fullName>
    </submittedName>
</protein>
<dbReference type="PANTHER" id="PTHR10742:SF342">
    <property type="entry name" value="AMINE OXIDASE"/>
    <property type="match status" value="1"/>
</dbReference>
<name>A0A9X9A118_BACCE</name>
<dbReference type="EMBL" id="SZOH01004566">
    <property type="protein sequence ID" value="TKI84473.1"/>
    <property type="molecule type" value="Genomic_DNA"/>
</dbReference>
<dbReference type="GO" id="GO:0001716">
    <property type="term" value="F:L-amino-acid oxidase activity"/>
    <property type="evidence" value="ECO:0007669"/>
    <property type="project" value="TreeGrafter"/>
</dbReference>
<accession>A0A9X9A118</accession>
<comment type="caution">
    <text evidence="1">The sequence shown here is derived from an EMBL/GenBank/DDBJ whole genome shotgun (WGS) entry which is preliminary data.</text>
</comment>
<dbReference type="AlphaFoldDB" id="A0A9X9A118"/>
<gene>
    <name evidence="1" type="ORF">FC695_40475</name>
</gene>
<evidence type="ECO:0000313" key="2">
    <source>
        <dbReference type="Proteomes" id="UP000308444"/>
    </source>
</evidence>
<evidence type="ECO:0000313" key="1">
    <source>
        <dbReference type="EMBL" id="TKI84473.1"/>
    </source>
</evidence>
<dbReference type="PANTHER" id="PTHR10742">
    <property type="entry name" value="FLAVIN MONOAMINE OXIDASE"/>
    <property type="match status" value="1"/>
</dbReference>
<dbReference type="GO" id="GO:0009063">
    <property type="term" value="P:amino acid catabolic process"/>
    <property type="evidence" value="ECO:0007669"/>
    <property type="project" value="TreeGrafter"/>
</dbReference>
<sequence length="73" mass="7733">MGNPLAMEEMLHIIHAGLVKKNNPKRITIAGAGISGLVAGSLLKEAGHEVTIIEANNRIGGRVYTIREPFSVG</sequence>